<dbReference type="PROSITE" id="PS51272">
    <property type="entry name" value="SLH"/>
    <property type="match status" value="1"/>
</dbReference>
<reference evidence="4 5" key="1">
    <citation type="submission" date="2022-12" db="EMBL/GenBank/DDBJ databases">
        <title>Draft genome sequence of Paenibacillus sp. dW9.</title>
        <authorList>
            <person name="Choi E.-W."/>
            <person name="Kim D.-U."/>
        </authorList>
    </citation>
    <scope>NUCLEOTIDE SEQUENCE [LARGE SCALE GENOMIC DNA]</scope>
    <source>
        <strain evidence="5">dW9</strain>
    </source>
</reference>
<name>A0ABT4QCQ0_9BACL</name>
<dbReference type="RefSeq" id="WP_269883086.1">
    <property type="nucleotide sequence ID" value="NZ_JAQAGZ010000012.1"/>
</dbReference>
<dbReference type="InterPro" id="IPR014755">
    <property type="entry name" value="Cu-Rt/internalin_Ig-like"/>
</dbReference>
<dbReference type="EMBL" id="JAQAGZ010000012">
    <property type="protein sequence ID" value="MCZ8514566.1"/>
    <property type="molecule type" value="Genomic_DNA"/>
</dbReference>
<dbReference type="Pfam" id="PF00395">
    <property type="entry name" value="SLH"/>
    <property type="match status" value="1"/>
</dbReference>
<dbReference type="Proteomes" id="UP001527882">
    <property type="component" value="Unassembled WGS sequence"/>
</dbReference>
<evidence type="ECO:0000256" key="2">
    <source>
        <dbReference type="SAM" id="SignalP"/>
    </source>
</evidence>
<keyword evidence="5" id="KW-1185">Reference proteome</keyword>
<dbReference type="InterPro" id="IPR001119">
    <property type="entry name" value="SLH_dom"/>
</dbReference>
<evidence type="ECO:0000259" key="3">
    <source>
        <dbReference type="PROSITE" id="PS51272"/>
    </source>
</evidence>
<keyword evidence="1 2" id="KW-0732">Signal</keyword>
<feature type="domain" description="SLH" evidence="3">
    <location>
        <begin position="31"/>
        <end position="94"/>
    </location>
</feature>
<evidence type="ECO:0000313" key="5">
    <source>
        <dbReference type="Proteomes" id="UP001527882"/>
    </source>
</evidence>
<organism evidence="4 5">
    <name type="scientific">Paenibacillus gyeongsangnamensis</name>
    <dbReference type="NCBI Taxonomy" id="3388067"/>
    <lineage>
        <taxon>Bacteria</taxon>
        <taxon>Bacillati</taxon>
        <taxon>Bacillota</taxon>
        <taxon>Bacilli</taxon>
        <taxon>Bacillales</taxon>
        <taxon>Paenibacillaceae</taxon>
        <taxon>Paenibacillus</taxon>
    </lineage>
</organism>
<accession>A0ABT4QCQ0</accession>
<protein>
    <submittedName>
        <fullName evidence="4">S-layer homology domain-containing protein</fullName>
    </submittedName>
</protein>
<comment type="caution">
    <text evidence="4">The sequence shown here is derived from an EMBL/GenBank/DDBJ whole genome shotgun (WGS) entry which is preliminary data.</text>
</comment>
<evidence type="ECO:0000256" key="1">
    <source>
        <dbReference type="ARBA" id="ARBA00022729"/>
    </source>
</evidence>
<sequence length="495" mass="52176">MSKKLAQAIITASLAAAIAVPYNVVQVQAAAPASFADLTQAGSFQAALSELITRDIFSGYEDGTIRPNRTMTRAEWSKVLVLAFEVPAPASAAALKDAAASEWFFSYAEALVGSGAVTAANGEFLPNAPATQEYIVNSIAKLVNKKLIVVQGWAANGYVAGQAVTRAEAASWLQKALQNKPLANAQVTAVKALNPITLEVKFSAPLATADLNLDQAKKNFVFDNGMELSNVPQLKSGTRTTYIVPVTTQKLGTKYALTYKGSAAGTFEAVSNKLALSSIRQIAYDTVEIDSIRSNGVIDYEDIVEADIGSRNGLELTLDDSYSSGGKHYEVISSLRGKQVQLKPDNGPAITATYVPFTQATDGRQAPKFRLASGESLKPGTTYKVTADWATIASDSFKAAEAAALTIQSAAQLNETSVQLTLAQDPKDELFAGRSVTLKVADGTTLTATYRFTSRNGAAGTFDLANNGKLASGTAYQVTPVGNWAAAANVTLTTK</sequence>
<feature type="chain" id="PRO_5045840127" evidence="2">
    <location>
        <begin position="30"/>
        <end position="495"/>
    </location>
</feature>
<proteinExistence type="predicted"/>
<evidence type="ECO:0000313" key="4">
    <source>
        <dbReference type="EMBL" id="MCZ8514566.1"/>
    </source>
</evidence>
<gene>
    <name evidence="4" type="ORF">O9H85_19490</name>
</gene>
<feature type="signal peptide" evidence="2">
    <location>
        <begin position="1"/>
        <end position="29"/>
    </location>
</feature>
<dbReference type="Gene3D" id="2.60.40.1220">
    <property type="match status" value="1"/>
</dbReference>